<comment type="caution">
    <text evidence="2">The sequence shown here is derived from an EMBL/GenBank/DDBJ whole genome shotgun (WGS) entry which is preliminary data.</text>
</comment>
<dbReference type="Pfam" id="PF22292">
    <property type="entry name" value="DUF6965"/>
    <property type="match status" value="1"/>
</dbReference>
<protein>
    <recommendedName>
        <fullName evidence="1">DUF6965 domain-containing protein</fullName>
    </recommendedName>
</protein>
<proteinExistence type="predicted"/>
<dbReference type="PATRIC" id="fig|1339349.3.peg.3420"/>
<evidence type="ECO:0000259" key="1">
    <source>
        <dbReference type="Pfam" id="PF22292"/>
    </source>
</evidence>
<accession>A0A078RVS6</accession>
<feature type="domain" description="DUF6965" evidence="1">
    <location>
        <begin position="10"/>
        <end position="74"/>
    </location>
</feature>
<organism evidence="2 3">
    <name type="scientific">Bacteroides uniformis str. 3978 T3 ii</name>
    <dbReference type="NCBI Taxonomy" id="1339349"/>
    <lineage>
        <taxon>Bacteria</taxon>
        <taxon>Pseudomonadati</taxon>
        <taxon>Bacteroidota</taxon>
        <taxon>Bacteroidia</taxon>
        <taxon>Bacteroidales</taxon>
        <taxon>Bacteroidaceae</taxon>
        <taxon>Bacteroides</taxon>
    </lineage>
</organism>
<dbReference type="AlphaFoldDB" id="A0A078RVS6"/>
<name>A0A078RVS6_BACUN</name>
<reference evidence="2 3" key="1">
    <citation type="submission" date="2014-04" db="EMBL/GenBank/DDBJ databases">
        <authorList>
            <person name="Sears C."/>
            <person name="Carroll K."/>
            <person name="Sack B.R."/>
            <person name="Qadri F."/>
            <person name="Myers L.L."/>
            <person name="Chung G.-T."/>
            <person name="Escheverria P."/>
            <person name="Fraser C.M."/>
            <person name="Sadzewicz L."/>
            <person name="Shefchek K.A."/>
            <person name="Tallon L."/>
            <person name="Das S.P."/>
            <person name="Daugherty S."/>
            <person name="Mongodin E.F."/>
        </authorList>
    </citation>
    <scope>NUCLEOTIDE SEQUENCE [LARGE SCALE GENOMIC DNA]</scope>
    <source>
        <strain evidence="2 3">3978 T3 ii</strain>
    </source>
</reference>
<evidence type="ECO:0000313" key="2">
    <source>
        <dbReference type="EMBL" id="KDS48615.1"/>
    </source>
</evidence>
<gene>
    <name evidence="2" type="ORF">M094_2302</name>
</gene>
<evidence type="ECO:0000313" key="3">
    <source>
        <dbReference type="Proteomes" id="UP000028013"/>
    </source>
</evidence>
<sequence length="76" mass="8854">MAEYKFDEDSVKALIAWAKSTSFPQSVTLSDAENIVDVKRFVQANLSDIDAHYPDDFYNPAITRLYRLKEYMEENK</sequence>
<dbReference type="RefSeq" id="WP_009038443.1">
    <property type="nucleotide sequence ID" value="NZ_JNHN01000179.1"/>
</dbReference>
<dbReference type="Proteomes" id="UP000028013">
    <property type="component" value="Unassembled WGS sequence"/>
</dbReference>
<dbReference type="EMBL" id="JNHN01000179">
    <property type="protein sequence ID" value="KDS48615.1"/>
    <property type="molecule type" value="Genomic_DNA"/>
</dbReference>
<dbReference type="InterPro" id="IPR054238">
    <property type="entry name" value="DUF6965"/>
</dbReference>